<comment type="caution">
    <text evidence="3">The sequence shown here is derived from an EMBL/GenBank/DDBJ whole genome shotgun (WGS) entry which is preliminary data.</text>
</comment>
<proteinExistence type="predicted"/>
<accession>K5EDG9</accession>
<dbReference type="Gene3D" id="1.20.58.760">
    <property type="entry name" value="Peptidase M41"/>
    <property type="match status" value="1"/>
</dbReference>
<evidence type="ECO:0000256" key="1">
    <source>
        <dbReference type="SAM" id="MobiDB-lite"/>
    </source>
</evidence>
<dbReference type="PATRIC" id="fig|993517.3.peg.729"/>
<dbReference type="SUPFAM" id="SSF140990">
    <property type="entry name" value="FtsH protease domain-like"/>
    <property type="match status" value="1"/>
</dbReference>
<organism evidence="3 4">
    <name type="scientific">Rhodopirellula baltica SH28</name>
    <dbReference type="NCBI Taxonomy" id="993517"/>
    <lineage>
        <taxon>Bacteria</taxon>
        <taxon>Pseudomonadati</taxon>
        <taxon>Planctomycetota</taxon>
        <taxon>Planctomycetia</taxon>
        <taxon>Pirellulales</taxon>
        <taxon>Pirellulaceae</taxon>
        <taxon>Rhodopirellula</taxon>
    </lineage>
</organism>
<gene>
    <name evidence="3" type="ORF">RBSH_00667</name>
</gene>
<sequence>MGATKQTRVNRHVADPWTAHFNRAEWASVTTNIAREIRPGRSANQIAPEVAEIPSCYFRLNEKSRAERSRQRNDAEIDLPGIAVAPYLTYTAAMKSNEGTTEHGESPPAPPASKETVATAYHEAGHAVMAMAVGRSIQKVTIAPGKLQFGGSRLGTCEIKKGRSKGSKDQLEDDVLVLLAGMVSESRFTGVYCPAGASQDLREVSARLCTRAASQRQHETLLKRMLSKTEHILNDEANIEAIRAITKELLDKTTISGRAVKHHFEMAQRRHA</sequence>
<dbReference type="GO" id="GO:0006508">
    <property type="term" value="P:proteolysis"/>
    <property type="evidence" value="ECO:0007669"/>
    <property type="project" value="InterPro"/>
</dbReference>
<evidence type="ECO:0000313" key="3">
    <source>
        <dbReference type="EMBL" id="EKK03926.1"/>
    </source>
</evidence>
<name>K5EDG9_RHOBT</name>
<dbReference type="Proteomes" id="UP000007993">
    <property type="component" value="Unassembled WGS sequence"/>
</dbReference>
<dbReference type="GO" id="GO:0005524">
    <property type="term" value="F:ATP binding"/>
    <property type="evidence" value="ECO:0007669"/>
    <property type="project" value="InterPro"/>
</dbReference>
<dbReference type="AlphaFoldDB" id="K5EDG9"/>
<dbReference type="GO" id="GO:0051301">
    <property type="term" value="P:cell division"/>
    <property type="evidence" value="ECO:0007669"/>
    <property type="project" value="UniProtKB-KW"/>
</dbReference>
<keyword evidence="3" id="KW-0131">Cell cycle</keyword>
<feature type="region of interest" description="Disordered" evidence="1">
    <location>
        <begin position="97"/>
        <end position="116"/>
    </location>
</feature>
<dbReference type="GO" id="GO:0004222">
    <property type="term" value="F:metalloendopeptidase activity"/>
    <property type="evidence" value="ECO:0007669"/>
    <property type="project" value="InterPro"/>
</dbReference>
<evidence type="ECO:0000259" key="2">
    <source>
        <dbReference type="Pfam" id="PF01434"/>
    </source>
</evidence>
<dbReference type="EMBL" id="AMCW01000018">
    <property type="protein sequence ID" value="EKK03926.1"/>
    <property type="molecule type" value="Genomic_DNA"/>
</dbReference>
<dbReference type="GO" id="GO:0004176">
    <property type="term" value="F:ATP-dependent peptidase activity"/>
    <property type="evidence" value="ECO:0007669"/>
    <property type="project" value="InterPro"/>
</dbReference>
<evidence type="ECO:0000313" key="4">
    <source>
        <dbReference type="Proteomes" id="UP000007993"/>
    </source>
</evidence>
<reference evidence="3 4" key="1">
    <citation type="journal article" date="2013" name="Mar. Genomics">
        <title>Expression of sulfatases in Rhodopirellula baltica and the diversity of sulfatases in the genus Rhodopirellula.</title>
        <authorList>
            <person name="Wegner C.E."/>
            <person name="Richter-Heitmann T."/>
            <person name="Klindworth A."/>
            <person name="Klockow C."/>
            <person name="Richter M."/>
            <person name="Achstetter T."/>
            <person name="Glockner F.O."/>
            <person name="Harder J."/>
        </authorList>
    </citation>
    <scope>NUCLEOTIDE SEQUENCE [LARGE SCALE GENOMIC DNA]</scope>
    <source>
        <strain evidence="3 4">SH28</strain>
    </source>
</reference>
<keyword evidence="3" id="KW-0132">Cell division</keyword>
<dbReference type="InterPro" id="IPR037219">
    <property type="entry name" value="Peptidase_M41-like"/>
</dbReference>
<dbReference type="Pfam" id="PF01434">
    <property type="entry name" value="Peptidase_M41"/>
    <property type="match status" value="1"/>
</dbReference>
<dbReference type="InterPro" id="IPR000642">
    <property type="entry name" value="Peptidase_M41"/>
</dbReference>
<protein>
    <submittedName>
        <fullName evidence="3">Cell division protein FtsH</fullName>
    </submittedName>
</protein>
<feature type="domain" description="Peptidase M41" evidence="2">
    <location>
        <begin position="114"/>
        <end position="205"/>
    </location>
</feature>